<organism evidence="4 5">
    <name type="scientific">Botryobasidium botryosum (strain FD-172 SS1)</name>
    <dbReference type="NCBI Taxonomy" id="930990"/>
    <lineage>
        <taxon>Eukaryota</taxon>
        <taxon>Fungi</taxon>
        <taxon>Dikarya</taxon>
        <taxon>Basidiomycota</taxon>
        <taxon>Agaricomycotina</taxon>
        <taxon>Agaricomycetes</taxon>
        <taxon>Cantharellales</taxon>
        <taxon>Botryobasidiaceae</taxon>
        <taxon>Botryobasidium</taxon>
    </lineage>
</organism>
<dbReference type="PROSITE" id="PS50005">
    <property type="entry name" value="TPR"/>
    <property type="match status" value="1"/>
</dbReference>
<feature type="compositionally biased region" description="Pro residues" evidence="3">
    <location>
        <begin position="159"/>
        <end position="175"/>
    </location>
</feature>
<reference evidence="5" key="1">
    <citation type="journal article" date="2014" name="Proc. Natl. Acad. Sci. U.S.A.">
        <title>Extensive sampling of basidiomycete genomes demonstrates inadequacy of the white-rot/brown-rot paradigm for wood decay fungi.</title>
        <authorList>
            <person name="Riley R."/>
            <person name="Salamov A.A."/>
            <person name="Brown D.W."/>
            <person name="Nagy L.G."/>
            <person name="Floudas D."/>
            <person name="Held B.W."/>
            <person name="Levasseur A."/>
            <person name="Lombard V."/>
            <person name="Morin E."/>
            <person name="Otillar R."/>
            <person name="Lindquist E.A."/>
            <person name="Sun H."/>
            <person name="LaButti K.M."/>
            <person name="Schmutz J."/>
            <person name="Jabbour D."/>
            <person name="Luo H."/>
            <person name="Baker S.E."/>
            <person name="Pisabarro A.G."/>
            <person name="Walton J.D."/>
            <person name="Blanchette R.A."/>
            <person name="Henrissat B."/>
            <person name="Martin F."/>
            <person name="Cullen D."/>
            <person name="Hibbett D.S."/>
            <person name="Grigoriev I.V."/>
        </authorList>
    </citation>
    <scope>NUCLEOTIDE SEQUENCE [LARGE SCALE GENOMIC DNA]</scope>
    <source>
        <strain evidence="5">FD-172 SS1</strain>
    </source>
</reference>
<feature type="compositionally biased region" description="Pro residues" evidence="3">
    <location>
        <begin position="215"/>
        <end position="234"/>
    </location>
</feature>
<feature type="compositionally biased region" description="Low complexity" evidence="3">
    <location>
        <begin position="668"/>
        <end position="681"/>
    </location>
</feature>
<keyword evidence="2" id="KW-0802">TPR repeat</keyword>
<feature type="compositionally biased region" description="Polar residues" evidence="3">
    <location>
        <begin position="77"/>
        <end position="97"/>
    </location>
</feature>
<dbReference type="PANTHER" id="PTHR46430">
    <property type="entry name" value="PROTEIN SKT5-RELATED"/>
    <property type="match status" value="1"/>
</dbReference>
<dbReference type="InterPro" id="IPR006597">
    <property type="entry name" value="Sel1-like"/>
</dbReference>
<feature type="region of interest" description="Disordered" evidence="3">
    <location>
        <begin position="668"/>
        <end position="847"/>
    </location>
</feature>
<feature type="compositionally biased region" description="Pro residues" evidence="3">
    <location>
        <begin position="682"/>
        <end position="709"/>
    </location>
</feature>
<evidence type="ECO:0000313" key="4">
    <source>
        <dbReference type="EMBL" id="KDQ09328.1"/>
    </source>
</evidence>
<dbReference type="STRING" id="930990.A0A067M0U2"/>
<accession>A0A067M0U2</accession>
<feature type="compositionally biased region" description="Pro residues" evidence="3">
    <location>
        <begin position="1"/>
        <end position="10"/>
    </location>
</feature>
<dbReference type="Gene3D" id="1.25.40.10">
    <property type="entry name" value="Tetratricopeptide repeat domain"/>
    <property type="match status" value="2"/>
</dbReference>
<sequence>MATPPVPPRPAESYEQPDSYGYYPRRQQSGGAPPLPPLPPGYQAESNYDLQPHYSDPLVAPRPQKSMSSAPADMTRSLESQVGGTPTFSFPTPNQPVSYGFAVPPPPPPHDPYRRGTSPAPGLPPQSSSYYSIPQPAPFNGQPLNFHPTPHAHRATSPRPLPNPGVRPQSPPWPGASPYLDPSARPQGAGTAYRPQSHYPDNRLSQSFSDLSFSSPPPTETVLPGPPSMSPAPADPNKTPELTVSFPTISSLIAGSQSVASADPARKLAWSKDVLNLVDRTQQASGDATRIADPELARLADTAVQYIQAICSAWSQGAQQPPYIPEALYLRGTLSSSGAYPNQLARDPRAAFKDFESSARMGFHAAWFRLGRDYEAVGDLSRAKDCFERGVRLRDKSCLYRMGMANLLGQLTLPANPAGGLPLLQQAADLADVEVPQPSYVFGMLLLGEFNQIEIPNSILHSTLPPPSAQNPDPRQSEARRRIERAAYLGFPPAQYKCGWSYEHAKMGCPFDPLLSVQYYSLASQQGETEADMALSKWFLVGAEGAFEKDEGLAFTFAEKAAKRGFPNAEFAMGYYFEVGIGTQKDIALAKRWYQQAASHGNTDAPDRLKALAQPTPAMLSRNEHEALTDVTLVRKRTNAKEASAAAGRVAGGNRLSGGKQALAAVNEAAEAAGAGRRPPSQGGPPPGQYPSGPPRRQPSGGPPAPPHGGPGGPGGPGGGQGRHPSGSYPQPQGPGPAGYQGGPPQAHQQQQQRPPRGYSLADQAPPHQHQHQHQRPSPSHHNTAPIKQGGPPGSAGGPPPAASAPPPSAPAPAPASSGPPKKPGPATFADMGIQGTTLEKDDCVIM</sequence>
<dbReference type="Proteomes" id="UP000027195">
    <property type="component" value="Unassembled WGS sequence"/>
</dbReference>
<dbReference type="HOGENOM" id="CLU_009491_1_0_1"/>
<dbReference type="AlphaFoldDB" id="A0A067M0U2"/>
<dbReference type="SMART" id="SM00671">
    <property type="entry name" value="SEL1"/>
    <property type="match status" value="6"/>
</dbReference>
<dbReference type="EMBL" id="KL198079">
    <property type="protein sequence ID" value="KDQ09328.1"/>
    <property type="molecule type" value="Genomic_DNA"/>
</dbReference>
<dbReference type="InterPro" id="IPR019734">
    <property type="entry name" value="TPR_rpt"/>
</dbReference>
<feature type="compositionally biased region" description="Low complexity" evidence="3">
    <location>
        <begin position="743"/>
        <end position="758"/>
    </location>
</feature>
<proteinExistence type="predicted"/>
<name>A0A067M0U2_BOTB1</name>
<dbReference type="OrthoDB" id="272077at2759"/>
<evidence type="ECO:0000256" key="2">
    <source>
        <dbReference type="PROSITE-ProRule" id="PRU00339"/>
    </source>
</evidence>
<dbReference type="SUPFAM" id="SSF81901">
    <property type="entry name" value="HCP-like"/>
    <property type="match status" value="2"/>
</dbReference>
<feature type="compositionally biased region" description="Low complexity" evidence="3">
    <location>
        <begin position="204"/>
        <end position="214"/>
    </location>
</feature>
<evidence type="ECO:0000313" key="5">
    <source>
        <dbReference type="Proteomes" id="UP000027195"/>
    </source>
</evidence>
<dbReference type="InterPro" id="IPR011990">
    <property type="entry name" value="TPR-like_helical_dom_sf"/>
</dbReference>
<dbReference type="Pfam" id="PF08238">
    <property type="entry name" value="Sel1"/>
    <property type="match status" value="4"/>
</dbReference>
<feature type="compositionally biased region" description="Low complexity" evidence="3">
    <location>
        <begin position="125"/>
        <end position="134"/>
    </location>
</feature>
<feature type="compositionally biased region" description="Pro residues" evidence="3">
    <location>
        <begin position="798"/>
        <end position="814"/>
    </location>
</feature>
<keyword evidence="1" id="KW-0677">Repeat</keyword>
<evidence type="ECO:0000256" key="3">
    <source>
        <dbReference type="SAM" id="MobiDB-lite"/>
    </source>
</evidence>
<keyword evidence="5" id="KW-1185">Reference proteome</keyword>
<feature type="repeat" description="TPR" evidence="2">
    <location>
        <begin position="364"/>
        <end position="397"/>
    </location>
</feature>
<gene>
    <name evidence="4" type="ORF">BOTBODRAFT_37076</name>
</gene>
<evidence type="ECO:0000256" key="1">
    <source>
        <dbReference type="ARBA" id="ARBA00022737"/>
    </source>
</evidence>
<dbReference type="InParanoid" id="A0A067M0U2"/>
<feature type="compositionally biased region" description="Gly residues" evidence="3">
    <location>
        <begin position="710"/>
        <end position="722"/>
    </location>
</feature>
<protein>
    <submittedName>
        <fullName evidence="4">Uncharacterized protein</fullName>
    </submittedName>
</protein>
<dbReference type="PANTHER" id="PTHR46430:SF2">
    <property type="entry name" value="CHITIN SYNTHASE REGULATORY FACTOR 4"/>
    <property type="match status" value="1"/>
</dbReference>
<dbReference type="InterPro" id="IPR051726">
    <property type="entry name" value="Chitin_Synth_Reg"/>
</dbReference>
<feature type="region of interest" description="Disordered" evidence="3">
    <location>
        <begin position="1"/>
        <end position="243"/>
    </location>
</feature>